<dbReference type="Pfam" id="PF02899">
    <property type="entry name" value="Phage_int_SAM_1"/>
    <property type="match status" value="1"/>
</dbReference>
<evidence type="ECO:0000256" key="3">
    <source>
        <dbReference type="ARBA" id="ARBA00023125"/>
    </source>
</evidence>
<dbReference type="GO" id="GO:0003677">
    <property type="term" value="F:DNA binding"/>
    <property type="evidence" value="ECO:0007669"/>
    <property type="project" value="UniProtKB-UniRule"/>
</dbReference>
<dbReference type="SUPFAM" id="SSF56349">
    <property type="entry name" value="DNA breaking-rejoining enzymes"/>
    <property type="match status" value="1"/>
</dbReference>
<organism evidence="9 10">
    <name type="scientific">Halobacterium litoreum</name>
    <dbReference type="NCBI Taxonomy" id="2039234"/>
    <lineage>
        <taxon>Archaea</taxon>
        <taxon>Methanobacteriati</taxon>
        <taxon>Methanobacteriota</taxon>
        <taxon>Stenosarchaea group</taxon>
        <taxon>Halobacteria</taxon>
        <taxon>Halobacteriales</taxon>
        <taxon>Halobacteriaceae</taxon>
        <taxon>Halobacterium</taxon>
    </lineage>
</organism>
<dbReference type="InterPro" id="IPR044068">
    <property type="entry name" value="CB"/>
</dbReference>
<dbReference type="EMBL" id="JBHRWN010000002">
    <property type="protein sequence ID" value="MFC3476601.1"/>
    <property type="molecule type" value="Genomic_DNA"/>
</dbReference>
<keyword evidence="6" id="KW-0175">Coiled coil</keyword>
<dbReference type="Pfam" id="PF00589">
    <property type="entry name" value="Phage_integrase"/>
    <property type="match status" value="1"/>
</dbReference>
<keyword evidence="3 5" id="KW-0238">DNA-binding</keyword>
<dbReference type="GO" id="GO:0006310">
    <property type="term" value="P:DNA recombination"/>
    <property type="evidence" value="ECO:0007669"/>
    <property type="project" value="UniProtKB-KW"/>
</dbReference>
<accession>A0ABD5NBD5</accession>
<dbReference type="Gene3D" id="1.10.443.10">
    <property type="entry name" value="Intergrase catalytic core"/>
    <property type="match status" value="1"/>
</dbReference>
<feature type="domain" description="Core-binding (CB)" evidence="8">
    <location>
        <begin position="1"/>
        <end position="82"/>
    </location>
</feature>
<keyword evidence="10" id="KW-1185">Reference proteome</keyword>
<keyword evidence="2" id="KW-0229">DNA integration</keyword>
<protein>
    <submittedName>
        <fullName evidence="9">Tyrosine-type recombinase/integrase</fullName>
    </submittedName>
</protein>
<comment type="caution">
    <text evidence="9">The sequence shown here is derived from an EMBL/GenBank/DDBJ whole genome shotgun (WGS) entry which is preliminary data.</text>
</comment>
<dbReference type="Gene3D" id="1.10.150.130">
    <property type="match status" value="1"/>
</dbReference>
<keyword evidence="4" id="KW-0233">DNA recombination</keyword>
<evidence type="ECO:0000256" key="1">
    <source>
        <dbReference type="ARBA" id="ARBA00008857"/>
    </source>
</evidence>
<gene>
    <name evidence="9" type="ORF">ACFOKC_02570</name>
</gene>
<dbReference type="InterPro" id="IPR050090">
    <property type="entry name" value="Tyrosine_recombinase_XerCD"/>
</dbReference>
<dbReference type="InterPro" id="IPR010998">
    <property type="entry name" value="Integrase_recombinase_N"/>
</dbReference>
<evidence type="ECO:0000259" key="7">
    <source>
        <dbReference type="PROSITE" id="PS51898"/>
    </source>
</evidence>
<dbReference type="RefSeq" id="WP_232572251.1">
    <property type="nucleotide sequence ID" value="NZ_CP089466.1"/>
</dbReference>
<dbReference type="InterPro" id="IPR013762">
    <property type="entry name" value="Integrase-like_cat_sf"/>
</dbReference>
<dbReference type="PANTHER" id="PTHR30349:SF64">
    <property type="entry name" value="PROPHAGE INTEGRASE INTD-RELATED"/>
    <property type="match status" value="1"/>
</dbReference>
<dbReference type="PROSITE" id="PS51898">
    <property type="entry name" value="TYR_RECOMBINASE"/>
    <property type="match status" value="1"/>
</dbReference>
<evidence type="ECO:0000259" key="8">
    <source>
        <dbReference type="PROSITE" id="PS51900"/>
    </source>
</evidence>
<evidence type="ECO:0000256" key="6">
    <source>
        <dbReference type="SAM" id="Coils"/>
    </source>
</evidence>
<dbReference type="GeneID" id="69117486"/>
<dbReference type="CDD" id="cd00397">
    <property type="entry name" value="DNA_BRE_C"/>
    <property type="match status" value="1"/>
</dbReference>
<sequence>MFEEFEEFVVDLELNQEASENTVSIRERHLSEFSEFVDVDDVEDVSRRDISRYVDWLVDEGYAPNTIESRYGSVSAAYNHLFVEDLVDNNPIKRMKRKAIRKKAQKAKTEAEKKAEDDAKDYLTKAEVYELAESVPEPTDRNELLVKLLFWTGARVSEVVRIDIGRDGSVDGEGSDIDVQKPCIKVYAPKTDESRSVSYPRGEINPLLRDWVRNGRLRYKYANESRRLFLGRKKPLTESGVARVVKKAAENAGIQEVDHVSKDGRKYHRVTPHLLRHSHAMYQHNERGVSFDELKAHLGHSSVDTTEKFYAEGTEEMVVNTFGSE</sequence>
<reference evidence="9 10" key="1">
    <citation type="journal article" date="2019" name="Int. J. Syst. Evol. Microbiol.">
        <title>The Global Catalogue of Microorganisms (GCM) 10K type strain sequencing project: providing services to taxonomists for standard genome sequencing and annotation.</title>
        <authorList>
            <consortium name="The Broad Institute Genomics Platform"/>
            <consortium name="The Broad Institute Genome Sequencing Center for Infectious Disease"/>
            <person name="Wu L."/>
            <person name="Ma J."/>
        </authorList>
    </citation>
    <scope>NUCLEOTIDE SEQUENCE [LARGE SCALE GENOMIC DNA]</scope>
    <source>
        <strain evidence="9 10">CGMCC 1.12562</strain>
    </source>
</reference>
<dbReference type="PANTHER" id="PTHR30349">
    <property type="entry name" value="PHAGE INTEGRASE-RELATED"/>
    <property type="match status" value="1"/>
</dbReference>
<dbReference type="Proteomes" id="UP001595660">
    <property type="component" value="Unassembled WGS sequence"/>
</dbReference>
<feature type="coiled-coil region" evidence="6">
    <location>
        <begin position="92"/>
        <end position="121"/>
    </location>
</feature>
<evidence type="ECO:0000313" key="9">
    <source>
        <dbReference type="EMBL" id="MFC3476601.1"/>
    </source>
</evidence>
<dbReference type="GO" id="GO:0015074">
    <property type="term" value="P:DNA integration"/>
    <property type="evidence" value="ECO:0007669"/>
    <property type="project" value="UniProtKB-KW"/>
</dbReference>
<dbReference type="InterPro" id="IPR004107">
    <property type="entry name" value="Integrase_SAM-like_N"/>
</dbReference>
<dbReference type="InterPro" id="IPR011010">
    <property type="entry name" value="DNA_brk_join_enz"/>
</dbReference>
<dbReference type="PROSITE" id="PS51900">
    <property type="entry name" value="CB"/>
    <property type="match status" value="1"/>
</dbReference>
<name>A0ABD5NBD5_9EURY</name>
<proteinExistence type="inferred from homology"/>
<feature type="domain" description="Tyr recombinase" evidence="7">
    <location>
        <begin position="118"/>
        <end position="323"/>
    </location>
</feature>
<evidence type="ECO:0000256" key="4">
    <source>
        <dbReference type="ARBA" id="ARBA00023172"/>
    </source>
</evidence>
<evidence type="ECO:0000256" key="5">
    <source>
        <dbReference type="PROSITE-ProRule" id="PRU01248"/>
    </source>
</evidence>
<evidence type="ECO:0000313" key="10">
    <source>
        <dbReference type="Proteomes" id="UP001595660"/>
    </source>
</evidence>
<evidence type="ECO:0000256" key="2">
    <source>
        <dbReference type="ARBA" id="ARBA00022908"/>
    </source>
</evidence>
<comment type="similarity">
    <text evidence="1">Belongs to the 'phage' integrase family.</text>
</comment>
<dbReference type="InterPro" id="IPR002104">
    <property type="entry name" value="Integrase_catalytic"/>
</dbReference>
<dbReference type="AlphaFoldDB" id="A0ABD5NBD5"/>